<name>A0A816Z1X5_BRANA</name>
<dbReference type="Pfam" id="PF14111">
    <property type="entry name" value="DUF4283"/>
    <property type="match status" value="1"/>
</dbReference>
<reference evidence="3" key="1">
    <citation type="submission" date="2021-01" db="EMBL/GenBank/DDBJ databases">
        <authorList>
            <consortium name="Genoscope - CEA"/>
            <person name="William W."/>
        </authorList>
    </citation>
    <scope>NUCLEOTIDE SEQUENCE</scope>
</reference>
<feature type="non-terminal residue" evidence="3">
    <location>
        <position position="406"/>
    </location>
</feature>
<proteinExistence type="predicted"/>
<protein>
    <submittedName>
        <fullName evidence="3">(rape) hypothetical protein</fullName>
    </submittedName>
</protein>
<feature type="non-terminal residue" evidence="3">
    <location>
        <position position="1"/>
    </location>
</feature>
<dbReference type="EMBL" id="HG994361">
    <property type="protein sequence ID" value="CAF2172776.1"/>
    <property type="molecule type" value="Genomic_DNA"/>
</dbReference>
<feature type="domain" description="DUF4283" evidence="2">
    <location>
        <begin position="79"/>
        <end position="160"/>
    </location>
</feature>
<feature type="compositionally biased region" description="Pro residues" evidence="1">
    <location>
        <begin position="330"/>
        <end position="353"/>
    </location>
</feature>
<gene>
    <name evidence="3" type="ORF">DARMORV10_A07P23900.1</name>
</gene>
<feature type="compositionally biased region" description="Low complexity" evidence="1">
    <location>
        <begin position="303"/>
        <end position="317"/>
    </location>
</feature>
<dbReference type="PANTHER" id="PTHR31286">
    <property type="entry name" value="GLYCINE-RICH CELL WALL STRUCTURAL PROTEIN 1.8-LIKE"/>
    <property type="match status" value="1"/>
</dbReference>
<dbReference type="PANTHER" id="PTHR31286:SF90">
    <property type="entry name" value="DUF4283 DOMAIN-CONTAINING PROTEIN"/>
    <property type="match status" value="1"/>
</dbReference>
<sequence>SNPLPKLPPPSEAPQNANHNPKTVPNPNPVPVFQVPPFTHRKRIRKSVDKTLRRLARVTVSDSGRPRVLIPESVFQKGAELHKDFIICYFNGRPPPFNHTQNVLNHLWGKGTRVEIHTNPHTRSMLVRIPSDYLRQKILEKRVWYIGDSMFQAVQWTSSASTASPPLESIQIWAHLKGIPLDLRHEEGLSLIAGLVGDPKETDDFTLNLVSLTMSHVKVAVDLTKPLPSVVEYTRQSGEVVEVLVTYPWVPPTCSHCNELGHIMKNCLQQPPPKQNPPRRQGRRELQNLIGLNPASGPKKVAESSSSVPPEKSSAASYTPHKSPAASPTPQKPPSPLHEPPVSTPTCLPPAVTPLPLIVQPPKKSHPPPPNDPPSATVQPLSLFVSPTSPPEQPKKRPRPCSSQPF</sequence>
<dbReference type="AlphaFoldDB" id="A0A816Z1X5"/>
<accession>A0A816Z1X5</accession>
<feature type="region of interest" description="Disordered" evidence="1">
    <location>
        <begin position="1"/>
        <end position="30"/>
    </location>
</feature>
<evidence type="ECO:0000256" key="1">
    <source>
        <dbReference type="SAM" id="MobiDB-lite"/>
    </source>
</evidence>
<feature type="compositionally biased region" description="Pro residues" evidence="1">
    <location>
        <begin position="1"/>
        <end position="12"/>
    </location>
</feature>
<dbReference type="InterPro" id="IPR040256">
    <property type="entry name" value="At4g02000-like"/>
</dbReference>
<feature type="region of interest" description="Disordered" evidence="1">
    <location>
        <begin position="290"/>
        <end position="406"/>
    </location>
</feature>
<dbReference type="Proteomes" id="UP001295469">
    <property type="component" value="Chromosome A07"/>
</dbReference>
<evidence type="ECO:0000259" key="2">
    <source>
        <dbReference type="Pfam" id="PF14111"/>
    </source>
</evidence>
<organism evidence="3">
    <name type="scientific">Brassica napus</name>
    <name type="common">Rape</name>
    <dbReference type="NCBI Taxonomy" id="3708"/>
    <lineage>
        <taxon>Eukaryota</taxon>
        <taxon>Viridiplantae</taxon>
        <taxon>Streptophyta</taxon>
        <taxon>Embryophyta</taxon>
        <taxon>Tracheophyta</taxon>
        <taxon>Spermatophyta</taxon>
        <taxon>Magnoliopsida</taxon>
        <taxon>eudicotyledons</taxon>
        <taxon>Gunneridae</taxon>
        <taxon>Pentapetalae</taxon>
        <taxon>rosids</taxon>
        <taxon>malvids</taxon>
        <taxon>Brassicales</taxon>
        <taxon>Brassicaceae</taxon>
        <taxon>Brassiceae</taxon>
        <taxon>Brassica</taxon>
    </lineage>
</organism>
<evidence type="ECO:0000313" key="3">
    <source>
        <dbReference type="EMBL" id="CAF2172776.1"/>
    </source>
</evidence>
<dbReference type="InterPro" id="IPR025558">
    <property type="entry name" value="DUF4283"/>
</dbReference>